<feature type="compositionally biased region" description="Acidic residues" evidence="1">
    <location>
        <begin position="8"/>
        <end position="25"/>
    </location>
</feature>
<protein>
    <recommendedName>
        <fullName evidence="2">Rab-GAP TBC domain-containing protein</fullName>
    </recommendedName>
</protein>
<evidence type="ECO:0000256" key="1">
    <source>
        <dbReference type="SAM" id="MobiDB-lite"/>
    </source>
</evidence>
<accession>A0ABR2L7N3</accession>
<name>A0ABR2L7N3_9EUKA</name>
<feature type="region of interest" description="Disordered" evidence="1">
    <location>
        <begin position="1"/>
        <end position="257"/>
    </location>
</feature>
<sequence>MSSNYSESSDDYSSTEETEETESTEESDKKAAPTPPPKKTPETKQSSDSDDSDENSSDDSDQDDSYTESSSPEEPEKKEPQISQKSNPPKQEVEKKASPPNPKSSDESNSDYSESSYESDNSESSTPEKKASPPAQKPVEVTKEEPKKSPKAVVQAKKESDSDYSESNEEPKKSPKPSATKDEEDSNSYYSESYSEKPKKEEPKKTSKVTTRNVKQDSYDESENTDSKSTEQPPPKVAQKSAVSNSMDLDEPPNFAVPPEVLEEASHQKVDRYGWIQTKEPSSREKKILEEELNKEKERSKKWQKMMKKRKWPYYMTRKGFRVVKERTIKGIPNDIRPKAWILLLDPPDQRKPNRGSVQEFFDKGVPSVEHTIRVDIPRTMPNVPEFLKTETRQSLYRILRAYSNASGGGGYFQGMGFHAAIYLLYIKDEEKAFWCLYNLMQGEKHRVKDLYENEFAGLKVMNTVWEVLLEKKFKNVYNKLKSLGVDPMIYTPSWFLCAFLDLDFPPVLRLKIIDRFIVFGSRQLLSLALAIIDLNQEALSGSSAQMDTVLPLLQNPTNAKTMKDWREIVKKWDKHYMTKKEYSALFKKAGLKEIP</sequence>
<organism evidence="3 4">
    <name type="scientific">Tritrichomonas musculus</name>
    <dbReference type="NCBI Taxonomy" id="1915356"/>
    <lineage>
        <taxon>Eukaryota</taxon>
        <taxon>Metamonada</taxon>
        <taxon>Parabasalia</taxon>
        <taxon>Tritrichomonadida</taxon>
        <taxon>Tritrichomonadidae</taxon>
        <taxon>Tritrichomonas</taxon>
    </lineage>
</organism>
<comment type="caution">
    <text evidence="3">The sequence shown here is derived from an EMBL/GenBank/DDBJ whole genome shotgun (WGS) entry which is preliminary data.</text>
</comment>
<evidence type="ECO:0000313" key="3">
    <source>
        <dbReference type="EMBL" id="KAK8898772.1"/>
    </source>
</evidence>
<reference evidence="3 4" key="1">
    <citation type="submission" date="2024-04" db="EMBL/GenBank/DDBJ databases">
        <title>Tritrichomonas musculus Genome.</title>
        <authorList>
            <person name="Alves-Ferreira E."/>
            <person name="Grigg M."/>
            <person name="Lorenzi H."/>
            <person name="Galac M."/>
        </authorList>
    </citation>
    <scope>NUCLEOTIDE SEQUENCE [LARGE SCALE GENOMIC DNA]</scope>
    <source>
        <strain evidence="3 4">EAF2021</strain>
    </source>
</reference>
<dbReference type="PANTHER" id="PTHR47219">
    <property type="entry name" value="RAB GTPASE-ACTIVATING PROTEIN 1-LIKE"/>
    <property type="match status" value="1"/>
</dbReference>
<gene>
    <name evidence="3" type="ORF">M9Y10_001064</name>
</gene>
<dbReference type="SUPFAM" id="SSF47923">
    <property type="entry name" value="Ypt/Rab-GAP domain of gyp1p"/>
    <property type="match status" value="2"/>
</dbReference>
<feature type="compositionally biased region" description="Basic and acidic residues" evidence="1">
    <location>
        <begin position="194"/>
        <end position="205"/>
    </location>
</feature>
<evidence type="ECO:0000313" key="4">
    <source>
        <dbReference type="Proteomes" id="UP001470230"/>
    </source>
</evidence>
<dbReference type="Gene3D" id="1.10.8.270">
    <property type="entry name" value="putative rabgap domain of human tbc1 domain family member 14 like domains"/>
    <property type="match status" value="1"/>
</dbReference>
<proteinExistence type="predicted"/>
<dbReference type="PANTHER" id="PTHR47219:SF9">
    <property type="entry name" value="GTPASE ACTIVATING PROTEIN AND CENTROSOME-ASSOCIATED, ISOFORM B"/>
    <property type="match status" value="1"/>
</dbReference>
<dbReference type="Pfam" id="PF00566">
    <property type="entry name" value="RabGAP-TBC"/>
    <property type="match status" value="1"/>
</dbReference>
<feature type="compositionally biased region" description="Acidic residues" evidence="1">
    <location>
        <begin position="48"/>
        <end position="66"/>
    </location>
</feature>
<dbReference type="Proteomes" id="UP001470230">
    <property type="component" value="Unassembled WGS sequence"/>
</dbReference>
<dbReference type="InterPro" id="IPR035969">
    <property type="entry name" value="Rab-GAP_TBC_sf"/>
</dbReference>
<feature type="domain" description="Rab-GAP TBC" evidence="2">
    <location>
        <begin position="331"/>
        <end position="521"/>
    </location>
</feature>
<dbReference type="PROSITE" id="PS50086">
    <property type="entry name" value="TBC_RABGAP"/>
    <property type="match status" value="1"/>
</dbReference>
<dbReference type="InterPro" id="IPR050302">
    <property type="entry name" value="Rab_GAP_TBC_domain"/>
</dbReference>
<dbReference type="Gene3D" id="1.10.472.80">
    <property type="entry name" value="Ypt/Rab-GAP domain of gyp1p, domain 3"/>
    <property type="match status" value="1"/>
</dbReference>
<evidence type="ECO:0000259" key="2">
    <source>
        <dbReference type="PROSITE" id="PS50086"/>
    </source>
</evidence>
<keyword evidence="4" id="KW-1185">Reference proteome</keyword>
<dbReference type="EMBL" id="JAPFFF010000001">
    <property type="protein sequence ID" value="KAK8898772.1"/>
    <property type="molecule type" value="Genomic_DNA"/>
</dbReference>
<feature type="compositionally biased region" description="Low complexity" evidence="1">
    <location>
        <begin position="110"/>
        <end position="125"/>
    </location>
</feature>
<dbReference type="SMART" id="SM00164">
    <property type="entry name" value="TBC"/>
    <property type="match status" value="1"/>
</dbReference>
<dbReference type="InterPro" id="IPR000195">
    <property type="entry name" value="Rab-GAP-TBC_dom"/>
</dbReference>